<reference evidence="1" key="1">
    <citation type="submission" date="2018-10" db="EMBL/GenBank/DDBJ databases">
        <title>Effector identification in a new, highly contiguous assembly of the strawberry crown rot pathogen Phytophthora cactorum.</title>
        <authorList>
            <person name="Armitage A.D."/>
            <person name="Nellist C.F."/>
            <person name="Bates H."/>
            <person name="Vickerstaff R.J."/>
            <person name="Harrison R.J."/>
        </authorList>
    </citation>
    <scope>NUCLEOTIDE SEQUENCE</scope>
    <source>
        <strain evidence="1">4040</strain>
    </source>
</reference>
<name>A0A8T1CJF0_9STRA</name>
<proteinExistence type="predicted"/>
<sequence length="49" mass="5268">MNSRPLRQGMGMQAEAEATAIRVSIGDEPLAAMPHSNERVISTLDACLQ</sequence>
<evidence type="ECO:0000313" key="2">
    <source>
        <dbReference type="Proteomes" id="UP000736787"/>
    </source>
</evidence>
<evidence type="ECO:0000313" key="1">
    <source>
        <dbReference type="EMBL" id="KAG2924105.1"/>
    </source>
</evidence>
<dbReference type="EMBL" id="RCMK01000519">
    <property type="protein sequence ID" value="KAG2924105.1"/>
    <property type="molecule type" value="Genomic_DNA"/>
</dbReference>
<dbReference type="Proteomes" id="UP000736787">
    <property type="component" value="Unassembled WGS sequence"/>
</dbReference>
<dbReference type="AlphaFoldDB" id="A0A8T1CJF0"/>
<organism evidence="1 2">
    <name type="scientific">Phytophthora cactorum</name>
    <dbReference type="NCBI Taxonomy" id="29920"/>
    <lineage>
        <taxon>Eukaryota</taxon>
        <taxon>Sar</taxon>
        <taxon>Stramenopiles</taxon>
        <taxon>Oomycota</taxon>
        <taxon>Peronosporomycetes</taxon>
        <taxon>Peronosporales</taxon>
        <taxon>Peronosporaceae</taxon>
        <taxon>Phytophthora</taxon>
    </lineage>
</organism>
<protein>
    <submittedName>
        <fullName evidence="1">Uncharacterized protein</fullName>
    </submittedName>
</protein>
<gene>
    <name evidence="1" type="ORF">PC117_g15491</name>
</gene>
<accession>A0A8T1CJF0</accession>
<comment type="caution">
    <text evidence="1">The sequence shown here is derived from an EMBL/GenBank/DDBJ whole genome shotgun (WGS) entry which is preliminary data.</text>
</comment>